<name>A0A375DNC9_9BURK</name>
<organism evidence="2 3">
    <name type="scientific">Cupriavidus taiwanensis</name>
    <dbReference type="NCBI Taxonomy" id="164546"/>
    <lineage>
        <taxon>Bacteria</taxon>
        <taxon>Pseudomonadati</taxon>
        <taxon>Pseudomonadota</taxon>
        <taxon>Betaproteobacteria</taxon>
        <taxon>Burkholderiales</taxon>
        <taxon>Burkholderiaceae</taxon>
        <taxon>Cupriavidus</taxon>
    </lineage>
</organism>
<protein>
    <submittedName>
        <fullName evidence="2">Uncharacterized protein</fullName>
    </submittedName>
</protein>
<accession>A0A375DNC9</accession>
<reference evidence="2 3" key="1">
    <citation type="submission" date="2018-01" db="EMBL/GenBank/DDBJ databases">
        <authorList>
            <person name="Clerissi C."/>
        </authorList>
    </citation>
    <scope>NUCLEOTIDE SEQUENCE [LARGE SCALE GENOMIC DNA]</scope>
    <source>
        <strain evidence="2">Cupriavidus taiwanensis STM 6021</strain>
    </source>
</reference>
<gene>
    <name evidence="2" type="ORF">CBM2594_B10903</name>
</gene>
<feature type="region of interest" description="Disordered" evidence="1">
    <location>
        <begin position="1"/>
        <end position="29"/>
    </location>
</feature>
<dbReference type="Proteomes" id="UP000257139">
    <property type="component" value="Chromosome CBM2594_b"/>
</dbReference>
<evidence type="ECO:0000313" key="3">
    <source>
        <dbReference type="Proteomes" id="UP000257139"/>
    </source>
</evidence>
<sequence>MKVLSFPPSFHLEPTRLHSPPPPHKMNSN</sequence>
<evidence type="ECO:0000256" key="1">
    <source>
        <dbReference type="SAM" id="MobiDB-lite"/>
    </source>
</evidence>
<dbReference type="EMBL" id="LT978514">
    <property type="protein sequence ID" value="SPC22030.1"/>
    <property type="molecule type" value="Genomic_DNA"/>
</dbReference>
<feature type="compositionally biased region" description="Pro residues" evidence="1">
    <location>
        <begin position="19"/>
        <end position="29"/>
    </location>
</feature>
<evidence type="ECO:0000313" key="2">
    <source>
        <dbReference type="EMBL" id="SPC22030.1"/>
    </source>
</evidence>
<dbReference type="AlphaFoldDB" id="A0A375DNC9"/>
<proteinExistence type="predicted"/>